<feature type="transmembrane region" description="Helical" evidence="1">
    <location>
        <begin position="230"/>
        <end position="250"/>
    </location>
</feature>
<keyword evidence="1" id="KW-0472">Membrane</keyword>
<sequence>MGNTFFTMKVGISNDELWKFLIMPFMSGLVGYGTNWLALKMTFYPLEFVGLELVRFRDQPLGLFGWQGIIPTKAAKMAGDATDLMTSKLINVKQVFSRLEPEKFSAVMEPGLITMMDTIINETAKKYMPTIWEFLPEGVRDECVLKALEESPKFLTGFMDDVKEHIDDIFDLKTMVIEHCVANKQLLNNVFMNCGDKEFVFIERSGFYFGFLFGLIQMGIYFAYTASWVLPAFGFLVGIATNWIALKIIFLPIEPKKLCFGQCLEFQGLFLKRQDAVSEVFAKVNTQQILTTENMWTAILTGPKKDNFFDLLRAHTLIFTENLAGGLKPVVVAGVGAEKFTQMKDEIAQRTMDELPNNIHYSYEYSTQALDMERTICKAMKGLSSAEFEGVLHPVFEEDEFKLILVGGVLGAGVGVVQLFALF</sequence>
<evidence type="ECO:0000313" key="3">
    <source>
        <dbReference type="Proteomes" id="UP001165065"/>
    </source>
</evidence>
<accession>A0A9W7G8N0</accession>
<dbReference type="EMBL" id="BRYA01000937">
    <property type="protein sequence ID" value="GMI36146.1"/>
    <property type="molecule type" value="Genomic_DNA"/>
</dbReference>
<keyword evidence="1" id="KW-0812">Transmembrane</keyword>
<dbReference type="Proteomes" id="UP001165065">
    <property type="component" value="Unassembled WGS sequence"/>
</dbReference>
<dbReference type="AlphaFoldDB" id="A0A9W7G8N0"/>
<proteinExistence type="predicted"/>
<evidence type="ECO:0000256" key="1">
    <source>
        <dbReference type="SAM" id="Phobius"/>
    </source>
</evidence>
<reference evidence="3" key="1">
    <citation type="journal article" date="2023" name="Commun. Biol.">
        <title>Genome analysis of Parmales, the sister group of diatoms, reveals the evolutionary specialization of diatoms from phago-mixotrophs to photoautotrophs.</title>
        <authorList>
            <person name="Ban H."/>
            <person name="Sato S."/>
            <person name="Yoshikawa S."/>
            <person name="Yamada K."/>
            <person name="Nakamura Y."/>
            <person name="Ichinomiya M."/>
            <person name="Sato N."/>
            <person name="Blanc-Mathieu R."/>
            <person name="Endo H."/>
            <person name="Kuwata A."/>
            <person name="Ogata H."/>
        </authorList>
    </citation>
    <scope>NUCLEOTIDE SEQUENCE [LARGE SCALE GENOMIC DNA]</scope>
</reference>
<keyword evidence="1" id="KW-1133">Transmembrane helix</keyword>
<keyword evidence="3" id="KW-1185">Reference proteome</keyword>
<comment type="caution">
    <text evidence="2">The sequence shown here is derived from an EMBL/GenBank/DDBJ whole genome shotgun (WGS) entry which is preliminary data.</text>
</comment>
<feature type="transmembrane region" description="Helical" evidence="1">
    <location>
        <begin position="206"/>
        <end position="224"/>
    </location>
</feature>
<feature type="transmembrane region" description="Helical" evidence="1">
    <location>
        <begin position="20"/>
        <end position="39"/>
    </location>
</feature>
<gene>
    <name evidence="2" type="ORF">TrCOL_g3770</name>
</gene>
<feature type="transmembrane region" description="Helical" evidence="1">
    <location>
        <begin position="403"/>
        <end position="422"/>
    </location>
</feature>
<dbReference type="PANTHER" id="PTHR35791">
    <property type="entry name" value="UPF0754 MEMBRANE PROTEIN YHEB"/>
    <property type="match status" value="1"/>
</dbReference>
<dbReference type="OrthoDB" id="410754at2759"/>
<evidence type="ECO:0008006" key="4">
    <source>
        <dbReference type="Google" id="ProtNLM"/>
    </source>
</evidence>
<dbReference type="PANTHER" id="PTHR35791:SF1">
    <property type="entry name" value="UPF0754 MEMBRANE PROTEIN YHEB"/>
    <property type="match status" value="1"/>
</dbReference>
<evidence type="ECO:0000313" key="2">
    <source>
        <dbReference type="EMBL" id="GMI36146.1"/>
    </source>
</evidence>
<organism evidence="2 3">
    <name type="scientific">Triparma columacea</name>
    <dbReference type="NCBI Taxonomy" id="722753"/>
    <lineage>
        <taxon>Eukaryota</taxon>
        <taxon>Sar</taxon>
        <taxon>Stramenopiles</taxon>
        <taxon>Ochrophyta</taxon>
        <taxon>Bolidophyceae</taxon>
        <taxon>Parmales</taxon>
        <taxon>Triparmaceae</taxon>
        <taxon>Triparma</taxon>
    </lineage>
</organism>
<protein>
    <recommendedName>
        <fullName evidence="4">DUF445 domain-containing protein</fullName>
    </recommendedName>
</protein>
<name>A0A9W7G8N0_9STRA</name>